<name>A0A4Q1BRU8_TREME</name>
<keyword evidence="1" id="KW-0833">Ubl conjugation pathway</keyword>
<dbReference type="SMART" id="SM00367">
    <property type="entry name" value="LRR_CC"/>
    <property type="match status" value="10"/>
</dbReference>
<feature type="domain" description="F-box" evidence="3">
    <location>
        <begin position="125"/>
        <end position="168"/>
    </location>
</feature>
<dbReference type="PANTHER" id="PTHR13382:SF67">
    <property type="entry name" value="SCF E3 UBIQUITIN LIGASE COMPLEX F-BOX PROTEIN POF2"/>
    <property type="match status" value="1"/>
</dbReference>
<dbReference type="InParanoid" id="A0A4Q1BRU8"/>
<feature type="compositionally biased region" description="Low complexity" evidence="2">
    <location>
        <begin position="10"/>
        <end position="21"/>
    </location>
</feature>
<reference evidence="5 6" key="1">
    <citation type="submission" date="2016-06" db="EMBL/GenBank/DDBJ databases">
        <title>Evolution of pathogenesis and genome organization in the Tremellales.</title>
        <authorList>
            <person name="Cuomo C."/>
            <person name="Litvintseva A."/>
            <person name="Heitman J."/>
            <person name="Chen Y."/>
            <person name="Sun S."/>
            <person name="Springer D."/>
            <person name="Dromer F."/>
            <person name="Young S."/>
            <person name="Zeng Q."/>
            <person name="Chapman S."/>
            <person name="Gujja S."/>
            <person name="Saif S."/>
            <person name="Birren B."/>
        </authorList>
    </citation>
    <scope>NUCLEOTIDE SEQUENCE [LARGE SCALE GENOMIC DNA]</scope>
    <source>
        <strain evidence="5 6">ATCC 28783</strain>
    </source>
</reference>
<feature type="region of interest" description="Disordered" evidence="2">
    <location>
        <begin position="727"/>
        <end position="759"/>
    </location>
</feature>
<organism evidence="5 6">
    <name type="scientific">Tremella mesenterica</name>
    <name type="common">Jelly fungus</name>
    <dbReference type="NCBI Taxonomy" id="5217"/>
    <lineage>
        <taxon>Eukaryota</taxon>
        <taxon>Fungi</taxon>
        <taxon>Dikarya</taxon>
        <taxon>Basidiomycota</taxon>
        <taxon>Agaricomycotina</taxon>
        <taxon>Tremellomycetes</taxon>
        <taxon>Tremellales</taxon>
        <taxon>Tremellaceae</taxon>
        <taxon>Tremella</taxon>
    </lineage>
</organism>
<evidence type="ECO:0000256" key="1">
    <source>
        <dbReference type="ARBA" id="ARBA00022786"/>
    </source>
</evidence>
<dbReference type="InterPro" id="IPR006553">
    <property type="entry name" value="Leu-rich_rpt_Cys-con_subtyp"/>
</dbReference>
<dbReference type="InterPro" id="IPR057207">
    <property type="entry name" value="FBXL15_LRR"/>
</dbReference>
<gene>
    <name evidence="5" type="ORF">M231_01956</name>
</gene>
<dbReference type="OrthoDB" id="10257471at2759"/>
<dbReference type="FunCoup" id="A0A4Q1BRU8">
    <property type="interactions" value="340"/>
</dbReference>
<dbReference type="Gene3D" id="1.20.1280.50">
    <property type="match status" value="1"/>
</dbReference>
<dbReference type="InterPro" id="IPR032675">
    <property type="entry name" value="LRR_dom_sf"/>
</dbReference>
<proteinExistence type="predicted"/>
<dbReference type="InterPro" id="IPR036047">
    <property type="entry name" value="F-box-like_dom_sf"/>
</dbReference>
<dbReference type="Pfam" id="PF12937">
    <property type="entry name" value="F-box-like"/>
    <property type="match status" value="1"/>
</dbReference>
<evidence type="ECO:0000256" key="2">
    <source>
        <dbReference type="SAM" id="MobiDB-lite"/>
    </source>
</evidence>
<dbReference type="Proteomes" id="UP000289152">
    <property type="component" value="Unassembled WGS sequence"/>
</dbReference>
<evidence type="ECO:0000259" key="3">
    <source>
        <dbReference type="Pfam" id="PF12937"/>
    </source>
</evidence>
<sequence>MSYRLRSHSDPLSSPPSNHLPSIPPQPHPRPHPVRIISTNRHPHTSSGQYTLADYVSANSIRTPRSSRWPQQWSRVSPAASVTTVSDGEDEEAIALKDCAEAKKWMLKGEGKKVDRGGALGLAGTLPPEVLIHIFHQLPSQADLAAAMLVSRTWCITAFPLLWLKPNFRDSEQIISVARVISSPNPMLPYAKAIRRLNLSLVRDSVVDEVAVAFEKCERVERLYLIRADHISSWSLRRMIRGMRMLVSVDFTDTCQVNDQVLHDLGKYCPVLQGINLTGCRTMTDLGLGSFARRARNLKRFRVPSCLRITDDSLVPVINFNPHLLEVDLSDVEQLGNVSVYALFINCPYLRDVRLKGNALITDVAFPNLPELREMDEEDSKKAAETLTIHDTYILPSHKKQDKEDNSPTPPQKVPLSALGLYRPLVSNLDYLRAVDLSGCIHLGDDAVKNLVASAPRIRNLTLSKCTNLTDAAVESICNLGRNLHHLQLGHCNQITDEAMGKLARACSRLRYIDLACCSSLTDLSVSELATNLLKLRRIGLVKVTNLTDAAVYALVERHETLERVHLSHCSNLSVEAITVLLNCVPGLIHLSLTGVDAFKSKHLQQFCRPTPEEFNEQQSASFCVYSGHGISALRSYLNSQQAQALHSHRSSIERRDSDSSISSLTPRASPPPYMNDSLDRLDGLYISHTSPRGMGVNGGLMDSQEERYVWMPEHARRRSWDFARDYGRGRRDGDGSGGEGQSSSRWSRGHMNLDEMDG</sequence>
<evidence type="ECO:0000313" key="5">
    <source>
        <dbReference type="EMBL" id="RXK40704.1"/>
    </source>
</evidence>
<keyword evidence="6" id="KW-1185">Reference proteome</keyword>
<dbReference type="SUPFAM" id="SSF52047">
    <property type="entry name" value="RNI-like"/>
    <property type="match status" value="1"/>
</dbReference>
<dbReference type="PANTHER" id="PTHR13382">
    <property type="entry name" value="MITOCHONDRIAL ATP SYNTHASE COUPLING FACTOR B"/>
    <property type="match status" value="1"/>
</dbReference>
<evidence type="ECO:0000313" key="6">
    <source>
        <dbReference type="Proteomes" id="UP000289152"/>
    </source>
</evidence>
<dbReference type="STRING" id="5217.A0A4Q1BRU8"/>
<feature type="region of interest" description="Disordered" evidence="2">
    <location>
        <begin position="1"/>
        <end position="48"/>
    </location>
</feature>
<feature type="region of interest" description="Disordered" evidence="2">
    <location>
        <begin position="647"/>
        <end position="677"/>
    </location>
</feature>
<dbReference type="Gene3D" id="3.80.10.10">
    <property type="entry name" value="Ribonuclease Inhibitor"/>
    <property type="match status" value="2"/>
</dbReference>
<dbReference type="VEuPathDB" id="FungiDB:TREMEDRAFT_26015"/>
<dbReference type="SUPFAM" id="SSF81383">
    <property type="entry name" value="F-box domain"/>
    <property type="match status" value="1"/>
</dbReference>
<evidence type="ECO:0000259" key="4">
    <source>
        <dbReference type="Pfam" id="PF25372"/>
    </source>
</evidence>
<dbReference type="InterPro" id="IPR001810">
    <property type="entry name" value="F-box_dom"/>
</dbReference>
<dbReference type="Pfam" id="PF25372">
    <property type="entry name" value="DUF7885"/>
    <property type="match status" value="1"/>
</dbReference>
<feature type="domain" description="F-box/LRR-repeat protein 15-like leucin rich repeat" evidence="4">
    <location>
        <begin position="431"/>
        <end position="583"/>
    </location>
</feature>
<accession>A0A4Q1BRU8</accession>
<protein>
    <submittedName>
        <fullName evidence="5">Uncharacterized protein</fullName>
    </submittedName>
</protein>
<dbReference type="AlphaFoldDB" id="A0A4Q1BRU8"/>
<dbReference type="InterPro" id="IPR050648">
    <property type="entry name" value="F-box_LRR-repeat"/>
</dbReference>
<dbReference type="GO" id="GO:0005737">
    <property type="term" value="C:cytoplasm"/>
    <property type="evidence" value="ECO:0007669"/>
    <property type="project" value="TreeGrafter"/>
</dbReference>
<comment type="caution">
    <text evidence="5">The sequence shown here is derived from an EMBL/GenBank/DDBJ whole genome shotgun (WGS) entry which is preliminary data.</text>
</comment>
<dbReference type="EMBL" id="SDIL01000015">
    <property type="protein sequence ID" value="RXK40704.1"/>
    <property type="molecule type" value="Genomic_DNA"/>
</dbReference>